<dbReference type="GO" id="GO:1902282">
    <property type="term" value="F:voltage-gated potassium channel activity involved in ventricular cardiac muscle cell action potential repolarization"/>
    <property type="evidence" value="ECO:0007669"/>
    <property type="project" value="TreeGrafter"/>
</dbReference>
<protein>
    <recommendedName>
        <fullName evidence="9">Potassium voltage-gated channel subfamily E member 4</fullName>
    </recommendedName>
</protein>
<dbReference type="PANTHER" id="PTHR15282:SF9">
    <property type="entry name" value="POTASSIUM VOLTAGE-GATED CHANNEL SUBFAMILY E MEMBER 4"/>
    <property type="match status" value="1"/>
</dbReference>
<evidence type="ECO:0000256" key="2">
    <source>
        <dbReference type="ARBA" id="ARBA00005688"/>
    </source>
</evidence>
<evidence type="ECO:0000256" key="4">
    <source>
        <dbReference type="ARBA" id="ARBA00022989"/>
    </source>
</evidence>
<gene>
    <name evidence="7" type="ORF">AGOR_G00121250</name>
</gene>
<dbReference type="InterPro" id="IPR000369">
    <property type="entry name" value="K_chnl_KCNE"/>
</dbReference>
<dbReference type="GO" id="GO:0060307">
    <property type="term" value="P:regulation of ventricular cardiac muscle cell membrane repolarization"/>
    <property type="evidence" value="ECO:0007669"/>
    <property type="project" value="TreeGrafter"/>
</dbReference>
<comment type="subcellular location">
    <subcellularLocation>
        <location evidence="1">Membrane</location>
        <topology evidence="1">Single-pass membrane protein</topology>
    </subcellularLocation>
</comment>
<dbReference type="Pfam" id="PF02060">
    <property type="entry name" value="ISK_Channel"/>
    <property type="match status" value="1"/>
</dbReference>
<dbReference type="GO" id="GO:0005251">
    <property type="term" value="F:delayed rectifier potassium channel activity"/>
    <property type="evidence" value="ECO:0007669"/>
    <property type="project" value="TreeGrafter"/>
</dbReference>
<evidence type="ECO:0000313" key="8">
    <source>
        <dbReference type="Proteomes" id="UP000829720"/>
    </source>
</evidence>
<dbReference type="PRINTS" id="PR00168">
    <property type="entry name" value="KCNECHANNEL"/>
</dbReference>
<evidence type="ECO:0000313" key="7">
    <source>
        <dbReference type="EMBL" id="KAI1893200.1"/>
    </source>
</evidence>
<evidence type="ECO:0000256" key="5">
    <source>
        <dbReference type="ARBA" id="ARBA00023136"/>
    </source>
</evidence>
<dbReference type="Proteomes" id="UP000829720">
    <property type="component" value="Unassembled WGS sequence"/>
</dbReference>
<keyword evidence="4 6" id="KW-1133">Transmembrane helix</keyword>
<keyword evidence="5 6" id="KW-0472">Membrane</keyword>
<dbReference type="AlphaFoldDB" id="A0A8T3DAK2"/>
<proteinExistence type="inferred from homology"/>
<reference evidence="7" key="1">
    <citation type="submission" date="2021-01" db="EMBL/GenBank/DDBJ databases">
        <authorList>
            <person name="Zahm M."/>
            <person name="Roques C."/>
            <person name="Cabau C."/>
            <person name="Klopp C."/>
            <person name="Donnadieu C."/>
            <person name="Jouanno E."/>
            <person name="Lampietro C."/>
            <person name="Louis A."/>
            <person name="Herpin A."/>
            <person name="Echchiki A."/>
            <person name="Berthelot C."/>
            <person name="Parey E."/>
            <person name="Roest-Crollius H."/>
            <person name="Braasch I."/>
            <person name="Postlethwait J."/>
            <person name="Bobe J."/>
            <person name="Montfort J."/>
            <person name="Bouchez O."/>
            <person name="Begum T."/>
            <person name="Mejri S."/>
            <person name="Adams A."/>
            <person name="Chen W.-J."/>
            <person name="Guiguen Y."/>
        </authorList>
    </citation>
    <scope>NUCLEOTIDE SEQUENCE</scope>
    <source>
        <tissue evidence="7">Blood</tissue>
    </source>
</reference>
<evidence type="ECO:0008006" key="9">
    <source>
        <dbReference type="Google" id="ProtNLM"/>
    </source>
</evidence>
<accession>A0A8T3DAK2</accession>
<name>A0A8T3DAK2_9TELE</name>
<evidence type="ECO:0000256" key="3">
    <source>
        <dbReference type="ARBA" id="ARBA00022692"/>
    </source>
</evidence>
<dbReference type="GO" id="GO:0086091">
    <property type="term" value="P:regulation of heart rate by cardiac conduction"/>
    <property type="evidence" value="ECO:0007669"/>
    <property type="project" value="TreeGrafter"/>
</dbReference>
<dbReference type="OrthoDB" id="6422957at2759"/>
<sequence length="188" mass="21018">MVVWSNRSLRMKMENANNLTLPDLLHLQNAVDSGYQTAKGNEYLYILIVMSFYGVFLLGIMLGYVRSKRREKKKPNMFTHLLYEEEKREWGAIQKKHSLTLQTISGLRSVQVSLPFGGPLYDGRLPVPLSCALCSMEQSSISSLCSSSDVHFAIEEESDSGTADGAEEGLKGGTDNCEDFADILKERL</sequence>
<dbReference type="GO" id="GO:0015459">
    <property type="term" value="F:potassium channel regulator activity"/>
    <property type="evidence" value="ECO:0007669"/>
    <property type="project" value="TreeGrafter"/>
</dbReference>
<dbReference type="GO" id="GO:0008076">
    <property type="term" value="C:voltage-gated potassium channel complex"/>
    <property type="evidence" value="ECO:0007669"/>
    <property type="project" value="TreeGrafter"/>
</dbReference>
<evidence type="ECO:0000256" key="1">
    <source>
        <dbReference type="ARBA" id="ARBA00004167"/>
    </source>
</evidence>
<dbReference type="GO" id="GO:0097623">
    <property type="term" value="P:potassium ion export across plasma membrane"/>
    <property type="evidence" value="ECO:0007669"/>
    <property type="project" value="TreeGrafter"/>
</dbReference>
<evidence type="ECO:0000256" key="6">
    <source>
        <dbReference type="SAM" id="Phobius"/>
    </source>
</evidence>
<dbReference type="EMBL" id="JAERUA010000011">
    <property type="protein sequence ID" value="KAI1893200.1"/>
    <property type="molecule type" value="Genomic_DNA"/>
</dbReference>
<organism evidence="7 8">
    <name type="scientific">Albula goreensis</name>
    <dbReference type="NCBI Taxonomy" id="1534307"/>
    <lineage>
        <taxon>Eukaryota</taxon>
        <taxon>Metazoa</taxon>
        <taxon>Chordata</taxon>
        <taxon>Craniata</taxon>
        <taxon>Vertebrata</taxon>
        <taxon>Euteleostomi</taxon>
        <taxon>Actinopterygii</taxon>
        <taxon>Neopterygii</taxon>
        <taxon>Teleostei</taxon>
        <taxon>Albuliformes</taxon>
        <taxon>Albulidae</taxon>
        <taxon>Albula</taxon>
    </lineage>
</organism>
<comment type="similarity">
    <text evidence="2">Belongs to the potassium channel KCNE family.</text>
</comment>
<feature type="transmembrane region" description="Helical" evidence="6">
    <location>
        <begin position="43"/>
        <end position="65"/>
    </location>
</feature>
<dbReference type="PANTHER" id="PTHR15282">
    <property type="entry name" value="POTASSIUM VOLTAGE-GATED CHANNEL SUBFAMILY E MEMBER 1, 3"/>
    <property type="match status" value="1"/>
</dbReference>
<keyword evidence="8" id="KW-1185">Reference proteome</keyword>
<keyword evidence="3 6" id="KW-0812">Transmembrane</keyword>
<comment type="caution">
    <text evidence="7">The sequence shown here is derived from an EMBL/GenBank/DDBJ whole genome shotgun (WGS) entry which is preliminary data.</text>
</comment>
<dbReference type="GO" id="GO:0044325">
    <property type="term" value="F:transmembrane transporter binding"/>
    <property type="evidence" value="ECO:0007669"/>
    <property type="project" value="TreeGrafter"/>
</dbReference>